<accession>A0ACB9NS02</accession>
<reference evidence="1 2" key="1">
    <citation type="journal article" date="2022" name="DNA Res.">
        <title>Chromosomal-level genome assembly of the orchid tree Bauhinia variegata (Leguminosae; Cercidoideae) supports the allotetraploid origin hypothesis of Bauhinia.</title>
        <authorList>
            <person name="Zhong Y."/>
            <person name="Chen Y."/>
            <person name="Zheng D."/>
            <person name="Pang J."/>
            <person name="Liu Y."/>
            <person name="Luo S."/>
            <person name="Meng S."/>
            <person name="Qian L."/>
            <person name="Wei D."/>
            <person name="Dai S."/>
            <person name="Zhou R."/>
        </authorList>
    </citation>
    <scope>NUCLEOTIDE SEQUENCE [LARGE SCALE GENOMIC DNA]</scope>
    <source>
        <strain evidence="1">BV-YZ2020</strain>
    </source>
</reference>
<protein>
    <submittedName>
        <fullName evidence="1">Uncharacterized protein</fullName>
    </submittedName>
</protein>
<comment type="caution">
    <text evidence="1">The sequence shown here is derived from an EMBL/GenBank/DDBJ whole genome shotgun (WGS) entry which is preliminary data.</text>
</comment>
<organism evidence="1 2">
    <name type="scientific">Bauhinia variegata</name>
    <name type="common">Purple orchid tree</name>
    <name type="synonym">Phanera variegata</name>
    <dbReference type="NCBI Taxonomy" id="167791"/>
    <lineage>
        <taxon>Eukaryota</taxon>
        <taxon>Viridiplantae</taxon>
        <taxon>Streptophyta</taxon>
        <taxon>Embryophyta</taxon>
        <taxon>Tracheophyta</taxon>
        <taxon>Spermatophyta</taxon>
        <taxon>Magnoliopsida</taxon>
        <taxon>eudicotyledons</taxon>
        <taxon>Gunneridae</taxon>
        <taxon>Pentapetalae</taxon>
        <taxon>rosids</taxon>
        <taxon>fabids</taxon>
        <taxon>Fabales</taxon>
        <taxon>Fabaceae</taxon>
        <taxon>Cercidoideae</taxon>
        <taxon>Cercideae</taxon>
        <taxon>Bauhiniinae</taxon>
        <taxon>Bauhinia</taxon>
    </lineage>
</organism>
<dbReference type="EMBL" id="CM039431">
    <property type="protein sequence ID" value="KAI4338344.1"/>
    <property type="molecule type" value="Genomic_DNA"/>
</dbReference>
<proteinExistence type="predicted"/>
<keyword evidence="2" id="KW-1185">Reference proteome</keyword>
<dbReference type="Proteomes" id="UP000828941">
    <property type="component" value="Chromosome 6"/>
</dbReference>
<evidence type="ECO:0000313" key="1">
    <source>
        <dbReference type="EMBL" id="KAI4338344.1"/>
    </source>
</evidence>
<evidence type="ECO:0000313" key="2">
    <source>
        <dbReference type="Proteomes" id="UP000828941"/>
    </source>
</evidence>
<sequence length="320" mass="36218">MACETPKEAWDKLKQMLSGSERTRHMEILNLKREFEVLRMNDDKSIKAYADRFMEIINKIRLLGVDLSDERIVEKVLVSLPERSLEDSKDLSKITLAELVHAFPAQELRRSMRQGSSSSSEGAFLANQRGKSQSGEKKFAVDRKRGDKKKLIPRKHCNRTGHPEEYCWYRPGFQCNKCKKPGHPPRTCKSQKQQAQVAEDQPHQTEEENLDIDQTYHSTVKVGNGENIQVKGRGVLAVETQSGIPKFQKHANHLPHEQDVAVTTPENGQDEDSDADMAVRGTRPLSDVYGKCNTAVNDCSWFAEAVTVQDWLDAANVTTK</sequence>
<gene>
    <name evidence="1" type="ORF">L6164_016683</name>
</gene>
<name>A0ACB9NS02_BAUVA</name>